<dbReference type="PANTHER" id="PTHR30069:SF53">
    <property type="entry name" value="COLICIN I RECEPTOR-RELATED"/>
    <property type="match status" value="1"/>
</dbReference>
<evidence type="ECO:0000259" key="13">
    <source>
        <dbReference type="Pfam" id="PF00593"/>
    </source>
</evidence>
<keyword evidence="9 10" id="KW-0998">Cell outer membrane</keyword>
<keyword evidence="2 10" id="KW-0813">Transport</keyword>
<evidence type="ECO:0000256" key="11">
    <source>
        <dbReference type="RuleBase" id="RU003357"/>
    </source>
</evidence>
<dbReference type="InterPro" id="IPR037066">
    <property type="entry name" value="Plug_dom_sf"/>
</dbReference>
<dbReference type="InterPro" id="IPR000531">
    <property type="entry name" value="Beta-barrel_TonB"/>
</dbReference>
<evidence type="ECO:0000313" key="15">
    <source>
        <dbReference type="EMBL" id="MDE8601488.1"/>
    </source>
</evidence>
<keyword evidence="16" id="KW-1185">Reference proteome</keyword>
<dbReference type="Proteomes" id="UP001139522">
    <property type="component" value="Unassembled WGS sequence"/>
</dbReference>
<protein>
    <submittedName>
        <fullName evidence="15">TonB-dependent receptor</fullName>
    </submittedName>
</protein>
<keyword evidence="15" id="KW-0675">Receptor</keyword>
<keyword evidence="3 10" id="KW-1134">Transmembrane beta strand</keyword>
<keyword evidence="7 11" id="KW-0798">TonB box</keyword>
<keyword evidence="8 10" id="KW-0472">Membrane</keyword>
<organism evidence="15 16">
    <name type="scientific">Marinomonas maritima</name>
    <dbReference type="NCBI Taxonomy" id="2940935"/>
    <lineage>
        <taxon>Bacteria</taxon>
        <taxon>Pseudomonadati</taxon>
        <taxon>Pseudomonadota</taxon>
        <taxon>Gammaproteobacteria</taxon>
        <taxon>Oceanospirillales</taxon>
        <taxon>Oceanospirillaceae</taxon>
        <taxon>Marinomonas</taxon>
    </lineage>
</organism>
<evidence type="ECO:0000256" key="2">
    <source>
        <dbReference type="ARBA" id="ARBA00022448"/>
    </source>
</evidence>
<evidence type="ECO:0000256" key="10">
    <source>
        <dbReference type="PROSITE-ProRule" id="PRU01360"/>
    </source>
</evidence>
<dbReference type="EMBL" id="JAMZEG020000001">
    <property type="protein sequence ID" value="MDE8601488.1"/>
    <property type="molecule type" value="Genomic_DNA"/>
</dbReference>
<dbReference type="Gene3D" id="2.40.170.20">
    <property type="entry name" value="TonB-dependent receptor, beta-barrel domain"/>
    <property type="match status" value="1"/>
</dbReference>
<accession>A0ABT5W9J3</accession>
<gene>
    <name evidence="15" type="ORF">M3I01_000915</name>
</gene>
<keyword evidence="4 10" id="KW-0812">Transmembrane</keyword>
<dbReference type="Pfam" id="PF07715">
    <property type="entry name" value="Plug"/>
    <property type="match status" value="1"/>
</dbReference>
<evidence type="ECO:0000259" key="14">
    <source>
        <dbReference type="Pfam" id="PF07715"/>
    </source>
</evidence>
<feature type="domain" description="TonB-dependent receptor plug" evidence="14">
    <location>
        <begin position="50"/>
        <end position="157"/>
    </location>
</feature>
<evidence type="ECO:0000256" key="1">
    <source>
        <dbReference type="ARBA" id="ARBA00004571"/>
    </source>
</evidence>
<dbReference type="InterPro" id="IPR036942">
    <property type="entry name" value="Beta-barrel_TonB_sf"/>
</dbReference>
<evidence type="ECO:0000256" key="3">
    <source>
        <dbReference type="ARBA" id="ARBA00022452"/>
    </source>
</evidence>
<dbReference type="Gene3D" id="2.170.130.10">
    <property type="entry name" value="TonB-dependent receptor, plug domain"/>
    <property type="match status" value="1"/>
</dbReference>
<feature type="signal peptide" evidence="12">
    <location>
        <begin position="1"/>
        <end position="26"/>
    </location>
</feature>
<reference evidence="15" key="1">
    <citation type="submission" date="2023-01" db="EMBL/GenBank/DDBJ databases">
        <title>Psychroserpens sp. MSW6 and Marinomonas sp. RSW2, isolated from seawater.</title>
        <authorList>
            <person name="Kristyanto S."/>
            <person name="Jung J."/>
            <person name="Kim J.M."/>
            <person name="Jeon C.O."/>
        </authorList>
    </citation>
    <scope>NUCLEOTIDE SEQUENCE</scope>
    <source>
        <strain evidence="15">RSW2</strain>
    </source>
</reference>
<evidence type="ECO:0000313" key="16">
    <source>
        <dbReference type="Proteomes" id="UP001139522"/>
    </source>
</evidence>
<dbReference type="Pfam" id="PF00593">
    <property type="entry name" value="TonB_dep_Rec_b-barrel"/>
    <property type="match status" value="1"/>
</dbReference>
<feature type="domain" description="TonB-dependent receptor-like beta-barrel" evidence="13">
    <location>
        <begin position="224"/>
        <end position="606"/>
    </location>
</feature>
<evidence type="ECO:0000256" key="5">
    <source>
        <dbReference type="ARBA" id="ARBA00022729"/>
    </source>
</evidence>
<evidence type="ECO:0000256" key="7">
    <source>
        <dbReference type="ARBA" id="ARBA00023077"/>
    </source>
</evidence>
<keyword evidence="5 12" id="KW-0732">Signal</keyword>
<evidence type="ECO:0000256" key="6">
    <source>
        <dbReference type="ARBA" id="ARBA00023065"/>
    </source>
</evidence>
<comment type="subcellular location">
    <subcellularLocation>
        <location evidence="1 10">Cell outer membrane</location>
        <topology evidence="1 10">Multi-pass membrane protein</topology>
    </subcellularLocation>
</comment>
<evidence type="ECO:0000256" key="9">
    <source>
        <dbReference type="ARBA" id="ARBA00023237"/>
    </source>
</evidence>
<sequence>MKFKKKKLSFLVCSHLIGAIATPIYANDETPVKLNTIIVSAKAPVSEATFAGSVTVVSAEEIKASGATNINDVLETTPSIQMIVTGNSPSKAPQIRGQNADRALILVNGKRIPNTDRNVASSPAYRYGLVPLANVERIEIIRGPASSLYGADAMAGVINIITKKASNEWTGAVSVYSEQTDGVNGGDGKGVSFSASGSLSDNIDLLIAAESTSTDAILVDDGLASLQSEKDLKNFQVDVGIDLNNNDRVEIGIISSNEEGTDFNKTGAKDTPIEVTNRIATIEYFTALAGYDTSLSVTSGNSDVLEGKGVWNVTEDNVALDLQGRLNEQHYLSYGVNYREEGVDRNDTTVFSDDVHATALFVQDVFDVTKDSSLTLGLSYDMHSEYDAEASPKINWFTQLSPTVGFKVGYGESYLAPSIREGSSKYIVSAGPTRRYVGNDDLQPETAKTIESGLTFEHQNNSGSISLFRSEVDNLISVSSTVSGGVTTAEYNNVDSALLKGLELAWSFYNDNKSQKLNLSYAFLHTEDLATGKELPDRAKHLAKLNYFHQSVFSGFDMDAAARFIGEQHTDDGRGKTGTIGSYVVADIGISKDIFENTSLRFGINNMGNVVVLNGSDQLLETGRSFKLALTSTF</sequence>
<dbReference type="SUPFAM" id="SSF56935">
    <property type="entry name" value="Porins"/>
    <property type="match status" value="1"/>
</dbReference>
<proteinExistence type="inferred from homology"/>
<dbReference type="RefSeq" id="WP_255893674.1">
    <property type="nucleotide sequence ID" value="NZ_JAMZEG020000001.1"/>
</dbReference>
<evidence type="ECO:0000256" key="8">
    <source>
        <dbReference type="ARBA" id="ARBA00023136"/>
    </source>
</evidence>
<dbReference type="PROSITE" id="PS52016">
    <property type="entry name" value="TONB_DEPENDENT_REC_3"/>
    <property type="match status" value="1"/>
</dbReference>
<dbReference type="InterPro" id="IPR012910">
    <property type="entry name" value="Plug_dom"/>
</dbReference>
<dbReference type="PANTHER" id="PTHR30069">
    <property type="entry name" value="TONB-DEPENDENT OUTER MEMBRANE RECEPTOR"/>
    <property type="match status" value="1"/>
</dbReference>
<feature type="chain" id="PRO_5046156620" evidence="12">
    <location>
        <begin position="27"/>
        <end position="634"/>
    </location>
</feature>
<dbReference type="InterPro" id="IPR039426">
    <property type="entry name" value="TonB-dep_rcpt-like"/>
</dbReference>
<dbReference type="CDD" id="cd01347">
    <property type="entry name" value="ligand_gated_channel"/>
    <property type="match status" value="1"/>
</dbReference>
<comment type="similarity">
    <text evidence="10 11">Belongs to the TonB-dependent receptor family.</text>
</comment>
<evidence type="ECO:0000256" key="12">
    <source>
        <dbReference type="SAM" id="SignalP"/>
    </source>
</evidence>
<name>A0ABT5W9J3_9GAMM</name>
<evidence type="ECO:0000256" key="4">
    <source>
        <dbReference type="ARBA" id="ARBA00022692"/>
    </source>
</evidence>
<keyword evidence="6" id="KW-0406">Ion transport</keyword>
<comment type="caution">
    <text evidence="15">The sequence shown here is derived from an EMBL/GenBank/DDBJ whole genome shotgun (WGS) entry which is preliminary data.</text>
</comment>